<organism evidence="7 8">
    <name type="scientific">Uncinula necator</name>
    <name type="common">Grape powdery mildew</name>
    <dbReference type="NCBI Taxonomy" id="52586"/>
    <lineage>
        <taxon>Eukaryota</taxon>
        <taxon>Fungi</taxon>
        <taxon>Dikarya</taxon>
        <taxon>Ascomycota</taxon>
        <taxon>Pezizomycotina</taxon>
        <taxon>Leotiomycetes</taxon>
        <taxon>Erysiphales</taxon>
        <taxon>Erysiphaceae</taxon>
        <taxon>Erysiphe</taxon>
    </lineage>
</organism>
<proteinExistence type="inferred from homology"/>
<keyword evidence="4" id="KW-0539">Nucleus</keyword>
<evidence type="ECO:0000256" key="3">
    <source>
        <dbReference type="ARBA" id="ARBA00023125"/>
    </source>
</evidence>
<dbReference type="OMA" id="YLYVGKH"/>
<dbReference type="GO" id="GO:0003677">
    <property type="term" value="F:DNA binding"/>
    <property type="evidence" value="ECO:0007669"/>
    <property type="project" value="UniProtKB-KW"/>
</dbReference>
<evidence type="ECO:0000256" key="6">
    <source>
        <dbReference type="ARBA" id="ARBA00038447"/>
    </source>
</evidence>
<dbReference type="PANTHER" id="PTHR28605">
    <property type="entry name" value="CTF8, CHROMOSOME TRANSMISSION FIDELITY FACTOR 8 HOMOLOG (S. CEREVISIAE)"/>
    <property type="match status" value="1"/>
</dbReference>
<sequence>MKMQNEILMTRGQTPRLISNSLPQLLRIPSGLALLELQGALNIPASHDTIEVDNAIDGDCDDPQGVGLKSELNSRSSPKGLLIGRLLFPDYDENNACNTAWMKKVYLYVGSYQKLTGEVTKLPKAIAVVQKKKSNTQERIDVITGNEEMEKTSVQLEIVDIIKYKILFSNRPEPVSNQISKEE</sequence>
<dbReference type="HOGENOM" id="CLU_090690_0_0_1"/>
<dbReference type="Proteomes" id="UP000030854">
    <property type="component" value="Unassembled WGS sequence"/>
</dbReference>
<keyword evidence="3" id="KW-0238">DNA-binding</keyword>
<dbReference type="InterPro" id="IPR018607">
    <property type="entry name" value="Ctf8"/>
</dbReference>
<evidence type="ECO:0000256" key="5">
    <source>
        <dbReference type="ARBA" id="ARBA00023306"/>
    </source>
</evidence>
<keyword evidence="2" id="KW-0235">DNA replication</keyword>
<protein>
    <submittedName>
        <fullName evidence="7">Putative sister chromatid cohesion protein ctf8</fullName>
    </submittedName>
</protein>
<dbReference type="GO" id="GO:0007064">
    <property type="term" value="P:mitotic sister chromatid cohesion"/>
    <property type="evidence" value="ECO:0007669"/>
    <property type="project" value="InterPro"/>
</dbReference>
<evidence type="ECO:0000313" key="8">
    <source>
        <dbReference type="Proteomes" id="UP000030854"/>
    </source>
</evidence>
<evidence type="ECO:0000256" key="1">
    <source>
        <dbReference type="ARBA" id="ARBA00004123"/>
    </source>
</evidence>
<dbReference type="AlphaFoldDB" id="A0A0B1P1B7"/>
<reference evidence="7 8" key="1">
    <citation type="journal article" date="2014" name="BMC Genomics">
        <title>Adaptive genomic structural variation in the grape powdery mildew pathogen, Erysiphe necator.</title>
        <authorList>
            <person name="Jones L."/>
            <person name="Riaz S."/>
            <person name="Morales-Cruz A."/>
            <person name="Amrine K.C."/>
            <person name="McGuire B."/>
            <person name="Gubler W.D."/>
            <person name="Walker M.A."/>
            <person name="Cantu D."/>
        </authorList>
    </citation>
    <scope>NUCLEOTIDE SEQUENCE [LARGE SCALE GENOMIC DNA]</scope>
    <source>
        <strain evidence="8">c</strain>
    </source>
</reference>
<name>A0A0B1P1B7_UNCNE</name>
<gene>
    <name evidence="7" type="ORF">EV44_g5478</name>
</gene>
<accession>A0A0B1P1B7</accession>
<dbReference type="PANTHER" id="PTHR28605:SF1">
    <property type="entry name" value="CHROMOSOME TRANSMISSION FIDELITY FACTOR 8"/>
    <property type="match status" value="1"/>
</dbReference>
<comment type="similarity">
    <text evidence="6">Belongs to the CTF8 family.</text>
</comment>
<dbReference type="GO" id="GO:0031390">
    <property type="term" value="C:Ctf18 RFC-like complex"/>
    <property type="evidence" value="ECO:0007669"/>
    <property type="project" value="InterPro"/>
</dbReference>
<evidence type="ECO:0000313" key="7">
    <source>
        <dbReference type="EMBL" id="KHJ32028.1"/>
    </source>
</evidence>
<dbReference type="Pfam" id="PF09696">
    <property type="entry name" value="Ctf8"/>
    <property type="match status" value="1"/>
</dbReference>
<comment type="subcellular location">
    <subcellularLocation>
        <location evidence="1">Nucleus</location>
    </subcellularLocation>
</comment>
<evidence type="ECO:0000256" key="2">
    <source>
        <dbReference type="ARBA" id="ARBA00022705"/>
    </source>
</evidence>
<evidence type="ECO:0000256" key="4">
    <source>
        <dbReference type="ARBA" id="ARBA00023242"/>
    </source>
</evidence>
<dbReference type="EMBL" id="JNVN01002396">
    <property type="protein sequence ID" value="KHJ32028.1"/>
    <property type="molecule type" value="Genomic_DNA"/>
</dbReference>
<comment type="caution">
    <text evidence="7">The sequence shown here is derived from an EMBL/GenBank/DDBJ whole genome shotgun (WGS) entry which is preliminary data.</text>
</comment>
<dbReference type="GO" id="GO:0006260">
    <property type="term" value="P:DNA replication"/>
    <property type="evidence" value="ECO:0007669"/>
    <property type="project" value="UniProtKB-KW"/>
</dbReference>
<keyword evidence="8" id="KW-1185">Reference proteome</keyword>
<dbReference type="STRING" id="52586.A0A0B1P1B7"/>
<keyword evidence="5" id="KW-0131">Cell cycle</keyword>